<feature type="domain" description="PAC" evidence="9">
    <location>
        <begin position="570"/>
        <end position="623"/>
    </location>
</feature>
<dbReference type="InterPro" id="IPR011006">
    <property type="entry name" value="CheY-like_superfamily"/>
</dbReference>
<dbReference type="InterPro" id="IPR036097">
    <property type="entry name" value="HisK_dim/P_sf"/>
</dbReference>
<dbReference type="SMART" id="SM00388">
    <property type="entry name" value="HisKA"/>
    <property type="match status" value="1"/>
</dbReference>
<dbReference type="SMART" id="SM00387">
    <property type="entry name" value="HATPase_c"/>
    <property type="match status" value="1"/>
</dbReference>
<keyword evidence="5" id="KW-1133">Transmembrane helix</keyword>
<dbReference type="EMBL" id="BDFE01000006">
    <property type="protein sequence ID" value="GAU07673.1"/>
    <property type="molecule type" value="Genomic_DNA"/>
</dbReference>
<protein>
    <recommendedName>
        <fullName evidence="2">histidine kinase</fullName>
        <ecNumber evidence="2">2.7.13.3</ecNumber>
    </recommendedName>
</protein>
<dbReference type="PROSITE" id="PS50110">
    <property type="entry name" value="RESPONSE_REGULATORY"/>
    <property type="match status" value="1"/>
</dbReference>
<evidence type="ECO:0000259" key="8">
    <source>
        <dbReference type="PROSITE" id="PS50110"/>
    </source>
</evidence>
<evidence type="ECO:0000256" key="6">
    <source>
        <dbReference type="SAM" id="SignalP"/>
    </source>
</evidence>
<dbReference type="Gene3D" id="3.30.565.10">
    <property type="entry name" value="Histidine kinase-like ATPase, C-terminal domain"/>
    <property type="match status" value="1"/>
</dbReference>
<dbReference type="Pfam" id="PF02518">
    <property type="entry name" value="HATPase_c"/>
    <property type="match status" value="1"/>
</dbReference>
<dbReference type="GO" id="GO:0000155">
    <property type="term" value="F:phosphorelay sensor kinase activity"/>
    <property type="evidence" value="ECO:0007669"/>
    <property type="project" value="InterPro"/>
</dbReference>
<organism evidence="10 11">
    <name type="scientific">Desulfoplanes formicivorans</name>
    <dbReference type="NCBI Taxonomy" id="1592317"/>
    <lineage>
        <taxon>Bacteria</taxon>
        <taxon>Pseudomonadati</taxon>
        <taxon>Thermodesulfobacteriota</taxon>
        <taxon>Desulfovibrionia</taxon>
        <taxon>Desulfovibrionales</taxon>
        <taxon>Desulfoplanaceae</taxon>
        <taxon>Desulfoplanes</taxon>
    </lineage>
</organism>
<dbReference type="SUPFAM" id="SSF55874">
    <property type="entry name" value="ATPase domain of HSP90 chaperone/DNA topoisomerase II/histidine kinase"/>
    <property type="match status" value="1"/>
</dbReference>
<dbReference type="Gene3D" id="1.10.287.130">
    <property type="match status" value="1"/>
</dbReference>
<dbReference type="PRINTS" id="PR00344">
    <property type="entry name" value="BCTRLSENSOR"/>
</dbReference>
<dbReference type="InterPro" id="IPR003661">
    <property type="entry name" value="HisK_dim/P_dom"/>
</dbReference>
<dbReference type="InterPro" id="IPR000700">
    <property type="entry name" value="PAS-assoc_C"/>
</dbReference>
<dbReference type="Pfam" id="PF00512">
    <property type="entry name" value="HisKA"/>
    <property type="match status" value="1"/>
</dbReference>
<name>A0A194AEB9_9BACT</name>
<evidence type="ECO:0000256" key="3">
    <source>
        <dbReference type="ARBA" id="ARBA00022553"/>
    </source>
</evidence>
<dbReference type="InterPro" id="IPR004358">
    <property type="entry name" value="Sig_transdc_His_kin-like_C"/>
</dbReference>
<feature type="domain" description="Response regulatory" evidence="8">
    <location>
        <begin position="881"/>
        <end position="997"/>
    </location>
</feature>
<dbReference type="SUPFAM" id="SSF55785">
    <property type="entry name" value="PYP-like sensor domain (PAS domain)"/>
    <property type="match status" value="2"/>
</dbReference>
<dbReference type="SMART" id="SM00086">
    <property type="entry name" value="PAC"/>
    <property type="match status" value="2"/>
</dbReference>
<dbReference type="OrthoDB" id="9813024at2"/>
<keyword evidence="11" id="KW-1185">Reference proteome</keyword>
<dbReference type="PANTHER" id="PTHR43065">
    <property type="entry name" value="SENSOR HISTIDINE KINASE"/>
    <property type="match status" value="1"/>
</dbReference>
<comment type="catalytic activity">
    <reaction evidence="1">
        <text>ATP + protein L-histidine = ADP + protein N-phospho-L-histidine.</text>
        <dbReference type="EC" id="2.7.13.3"/>
    </reaction>
</comment>
<dbReference type="Pfam" id="PF13426">
    <property type="entry name" value="PAS_9"/>
    <property type="match status" value="1"/>
</dbReference>
<evidence type="ECO:0000256" key="2">
    <source>
        <dbReference type="ARBA" id="ARBA00012438"/>
    </source>
</evidence>
<dbReference type="NCBIfam" id="TIGR00229">
    <property type="entry name" value="sensory_box"/>
    <property type="match status" value="2"/>
</dbReference>
<feature type="modified residue" description="4-aspartylphosphate" evidence="4">
    <location>
        <position position="932"/>
    </location>
</feature>
<dbReference type="CDD" id="cd00082">
    <property type="entry name" value="HisKA"/>
    <property type="match status" value="1"/>
</dbReference>
<dbReference type="SMART" id="SM00448">
    <property type="entry name" value="REC"/>
    <property type="match status" value="1"/>
</dbReference>
<evidence type="ECO:0000313" key="11">
    <source>
        <dbReference type="Proteomes" id="UP000095200"/>
    </source>
</evidence>
<feature type="transmembrane region" description="Helical" evidence="5">
    <location>
        <begin position="341"/>
        <end position="362"/>
    </location>
</feature>
<dbReference type="CDD" id="cd00130">
    <property type="entry name" value="PAS"/>
    <property type="match status" value="1"/>
</dbReference>
<dbReference type="Pfam" id="PF00072">
    <property type="entry name" value="Response_reg"/>
    <property type="match status" value="1"/>
</dbReference>
<comment type="caution">
    <text evidence="10">The sequence shown here is derived from an EMBL/GenBank/DDBJ whole genome shotgun (WGS) entry which is preliminary data.</text>
</comment>
<proteinExistence type="predicted"/>
<keyword evidence="3 4" id="KW-0597">Phosphoprotein</keyword>
<dbReference type="EC" id="2.7.13.3" evidence="2"/>
<gene>
    <name evidence="10" type="ORF">DPF_0368</name>
</gene>
<keyword evidence="5" id="KW-0472">Membrane</keyword>
<dbReference type="InterPro" id="IPR000014">
    <property type="entry name" value="PAS"/>
</dbReference>
<evidence type="ECO:0000256" key="5">
    <source>
        <dbReference type="SAM" id="Phobius"/>
    </source>
</evidence>
<evidence type="ECO:0000259" key="7">
    <source>
        <dbReference type="PROSITE" id="PS50109"/>
    </source>
</evidence>
<dbReference type="PROSITE" id="PS50113">
    <property type="entry name" value="PAC"/>
    <property type="match status" value="2"/>
</dbReference>
<dbReference type="Gene3D" id="3.30.450.20">
    <property type="entry name" value="PAS domain"/>
    <property type="match status" value="2"/>
</dbReference>
<dbReference type="InterPro" id="IPR005467">
    <property type="entry name" value="His_kinase_dom"/>
</dbReference>
<dbReference type="InterPro" id="IPR035965">
    <property type="entry name" value="PAS-like_dom_sf"/>
</dbReference>
<dbReference type="RefSeq" id="WP_069857183.1">
    <property type="nucleotide sequence ID" value="NZ_BDFE01000006.1"/>
</dbReference>
<dbReference type="InterPro" id="IPR001610">
    <property type="entry name" value="PAC"/>
</dbReference>
<dbReference type="Proteomes" id="UP000095200">
    <property type="component" value="Unassembled WGS sequence"/>
</dbReference>
<dbReference type="SUPFAM" id="SSF52172">
    <property type="entry name" value="CheY-like"/>
    <property type="match status" value="1"/>
</dbReference>
<dbReference type="InterPro" id="IPR003594">
    <property type="entry name" value="HATPase_dom"/>
</dbReference>
<accession>A0A194AEB9</accession>
<dbReference type="STRING" id="1592317.DPF_0368"/>
<feature type="domain" description="PAC" evidence="9">
    <location>
        <begin position="453"/>
        <end position="506"/>
    </location>
</feature>
<dbReference type="InterPro" id="IPR036890">
    <property type="entry name" value="HATPase_C_sf"/>
</dbReference>
<dbReference type="AlphaFoldDB" id="A0A194AEB9"/>
<dbReference type="Gene3D" id="3.40.50.2300">
    <property type="match status" value="1"/>
</dbReference>
<sequence length="1003" mass="113619">MRHLCFLIILLVTITPCHAMGADHPVRQRLLVLNSYHPGYAWSDSIMDGLFSSLEPNEDKLNIYLEYMDTKHHNSDIYFEKLRSLYYHKYHDLHFDLIAACDDNAVNFLLRYKNDLFPGTPVFFCGINDAHTMGKAVHMGMQGIYEEWRDKETIDLALKLFPQTRTVAVIADQTATGKAGAHRIHQLATSYAPEVEFVFIPTKNIAHIQQSLAALPLNTIILFVHLFRTEDNKWYSYKQGAAAIKAITDKPIFTVSDFSVVPGVVGGHVISGYHQGKTLGNIIKASLFDHSLKTPIDHAMPLDTKIFDYHGLQRFGIDLSQLPAGSVIINKPFSFYDTYKVWIWITIVFISLETLLIVLFALNRRHLKKAQQEVLETNQRLDLAIKGTEQALFHWDVGDDTIAFKYFWKDILGYPRELGSLTLEQWHQHVHPEDIPLLETTRKNHLQGKSPYYEQEFRVRRADMTWCWLIVRGRIMARDHTGAPRQITGTLRDITPRKKGEQAQQRLVAALEQSEEAMAICDTRGMIFFINQTFADFHQVVPEHVRSTSIRDIAPLFNLEPMWDNLNKDKHWRGRTKHTRDNAPCDLEVKASPIKDAHGKTTCYIFSHRDITREIKLEVQLRQAQKMEAVGQLAGGIAHDFNNLLQVILGYTSKIINNHGTVADNRSRLEKITDASQKAAHLIKQLLIFSRREMIARHPIDANKTIQDVLGLLKRTIGEQITINFTPTPSVPLIKADTNQIHQIIMNLCVNARDAMPQGGTINITTALVSPDAAFVRDHPWSRPGDFVCIEVGDSGTGMQPETREHIFEPFFTTKETGKGTGLGLATVYGIVKSHNGMIHVKSHPGQGTTFQIFLPATSANNQHQTTEYKITSVSAIRSATILVAEDDDMVRSLTLEVLTDAGYTLLEATNGAEAVELFKRNQDMIDLLLLDVIMPEMTGHQAWKKIHELRPDIPTIFCSGYSFNELRETTLLTEKGWLIQKPYSPDQLMQTIANALTSSGNE</sequence>
<dbReference type="PANTHER" id="PTHR43065:SF42">
    <property type="entry name" value="TWO-COMPONENT SENSOR PPRA"/>
    <property type="match status" value="1"/>
</dbReference>
<dbReference type="PROSITE" id="PS50109">
    <property type="entry name" value="HIS_KIN"/>
    <property type="match status" value="1"/>
</dbReference>
<feature type="chain" id="PRO_5008262445" description="histidine kinase" evidence="6">
    <location>
        <begin position="20"/>
        <end position="1003"/>
    </location>
</feature>
<dbReference type="SUPFAM" id="SSF47384">
    <property type="entry name" value="Homodimeric domain of signal transducing histidine kinase"/>
    <property type="match status" value="1"/>
</dbReference>
<dbReference type="InterPro" id="IPR001789">
    <property type="entry name" value="Sig_transdc_resp-reg_receiver"/>
</dbReference>
<keyword evidence="6" id="KW-0732">Signal</keyword>
<evidence type="ECO:0000256" key="1">
    <source>
        <dbReference type="ARBA" id="ARBA00000085"/>
    </source>
</evidence>
<dbReference type="Pfam" id="PF08447">
    <property type="entry name" value="PAS_3"/>
    <property type="match status" value="1"/>
</dbReference>
<evidence type="ECO:0000259" key="9">
    <source>
        <dbReference type="PROSITE" id="PS50113"/>
    </source>
</evidence>
<feature type="domain" description="Histidine kinase" evidence="7">
    <location>
        <begin position="636"/>
        <end position="859"/>
    </location>
</feature>
<keyword evidence="5" id="KW-0812">Transmembrane</keyword>
<evidence type="ECO:0000313" key="10">
    <source>
        <dbReference type="EMBL" id="GAU07673.1"/>
    </source>
</evidence>
<evidence type="ECO:0000256" key="4">
    <source>
        <dbReference type="PROSITE-ProRule" id="PRU00169"/>
    </source>
</evidence>
<dbReference type="InterPro" id="IPR013655">
    <property type="entry name" value="PAS_fold_3"/>
</dbReference>
<feature type="signal peptide" evidence="6">
    <location>
        <begin position="1"/>
        <end position="19"/>
    </location>
</feature>
<reference evidence="11" key="1">
    <citation type="submission" date="2016-06" db="EMBL/GenBank/DDBJ databases">
        <title>Draft genome sequence of Desulfoplanes formicivorans strain Pf12B.</title>
        <authorList>
            <person name="Watanabe M."/>
            <person name="Kojima H."/>
            <person name="Fukui M."/>
        </authorList>
    </citation>
    <scope>NUCLEOTIDE SEQUENCE [LARGE SCALE GENOMIC DNA]</scope>
    <source>
        <strain evidence="11">Pf12B</strain>
    </source>
</reference>